<keyword evidence="1" id="KW-0472">Membrane</keyword>
<protein>
    <submittedName>
        <fullName evidence="2">Uncharacterized protein</fullName>
    </submittedName>
</protein>
<organism evidence="2 3">
    <name type="scientific">Pseudoalteromonas luteoviolacea</name>
    <dbReference type="NCBI Taxonomy" id="43657"/>
    <lineage>
        <taxon>Bacteria</taxon>
        <taxon>Pseudomonadati</taxon>
        <taxon>Pseudomonadota</taxon>
        <taxon>Gammaproteobacteria</taxon>
        <taxon>Alteromonadales</taxon>
        <taxon>Pseudoalteromonadaceae</taxon>
        <taxon>Pseudoalteromonas</taxon>
    </lineage>
</organism>
<evidence type="ECO:0000313" key="3">
    <source>
        <dbReference type="Proteomes" id="UP000093366"/>
    </source>
</evidence>
<gene>
    <name evidence="2" type="ORF">A7985_05535</name>
</gene>
<dbReference type="EMBL" id="MAUJ01000001">
    <property type="protein sequence ID" value="OCQ23402.1"/>
    <property type="molecule type" value="Genomic_DNA"/>
</dbReference>
<evidence type="ECO:0000256" key="1">
    <source>
        <dbReference type="SAM" id="Phobius"/>
    </source>
</evidence>
<reference evidence="3" key="1">
    <citation type="submission" date="2016-07" db="EMBL/GenBank/DDBJ databases">
        <authorList>
            <person name="Florea S."/>
            <person name="Webb J.S."/>
            <person name="Jaromczyk J."/>
            <person name="Schardl C.L."/>
        </authorList>
    </citation>
    <scope>NUCLEOTIDE SEQUENCE [LARGE SCALE GENOMIC DNA]</scope>
    <source>
        <strain evidence="3">IPB1</strain>
    </source>
</reference>
<comment type="caution">
    <text evidence="2">The sequence shown here is derived from an EMBL/GenBank/DDBJ whole genome shotgun (WGS) entry which is preliminary data.</text>
</comment>
<sequence length="203" mass="23064">MDVKEQAEKLCRWCCTPINTEARICQNCHRSQGWAGRLPSISMGVGLLVSVLAALTSIYQAMQSNEDKNEAKAALIEVRTLKKEVEALQYYALEGYFREFISGLGHRASGVLNMLKYEHRKTQFYYLSLEKVASDVMVLQSDRFKALSKEKRNHAESFRCNFAKRIQETISDLDSRKNITEDLKTSLKASSIKLAKGCENVKI</sequence>
<name>A0A1C0TVQ7_9GAMM</name>
<keyword evidence="1" id="KW-0812">Transmembrane</keyword>
<feature type="transmembrane region" description="Helical" evidence="1">
    <location>
        <begin position="41"/>
        <end position="62"/>
    </location>
</feature>
<evidence type="ECO:0000313" key="2">
    <source>
        <dbReference type="EMBL" id="OCQ23402.1"/>
    </source>
</evidence>
<dbReference type="Proteomes" id="UP000093366">
    <property type="component" value="Unassembled WGS sequence"/>
</dbReference>
<dbReference type="RefSeq" id="WP_065789420.1">
    <property type="nucleotide sequence ID" value="NZ_MAUJ01000001.1"/>
</dbReference>
<dbReference type="AlphaFoldDB" id="A0A1C0TVQ7"/>
<keyword evidence="1" id="KW-1133">Transmembrane helix</keyword>
<proteinExistence type="predicted"/>
<accession>A0A1C0TVQ7</accession>